<evidence type="ECO:0000256" key="8">
    <source>
        <dbReference type="ARBA" id="ARBA00048336"/>
    </source>
</evidence>
<evidence type="ECO:0000256" key="11">
    <source>
        <dbReference type="ARBA" id="ARBA00079123"/>
    </source>
</evidence>
<evidence type="ECO:0000256" key="3">
    <source>
        <dbReference type="ARBA" id="ARBA00022723"/>
    </source>
</evidence>
<comment type="catalytic activity">
    <reaction evidence="8">
        <text>O-phospho-L-threonyl-[protein] + H2O = L-threonyl-[protein] + phosphate</text>
        <dbReference type="Rhea" id="RHEA:47004"/>
        <dbReference type="Rhea" id="RHEA-COMP:11060"/>
        <dbReference type="Rhea" id="RHEA-COMP:11605"/>
        <dbReference type="ChEBI" id="CHEBI:15377"/>
        <dbReference type="ChEBI" id="CHEBI:30013"/>
        <dbReference type="ChEBI" id="CHEBI:43474"/>
        <dbReference type="ChEBI" id="CHEBI:61977"/>
        <dbReference type="EC" id="3.1.3.16"/>
    </reaction>
</comment>
<dbReference type="CDD" id="cd00143">
    <property type="entry name" value="PP2Cc"/>
    <property type="match status" value="1"/>
</dbReference>
<dbReference type="InterPro" id="IPR036457">
    <property type="entry name" value="PPM-type-like_dom_sf"/>
</dbReference>
<reference evidence="13 14" key="1">
    <citation type="journal article" date="2017" name="Int. J. Syst. Evol. Microbiol.">
        <title>Mycobacterium talmoniae sp. nov., a slowly growing mycobacterium isolated from human respiratory samples.</title>
        <authorList>
            <person name="Davidson R.M."/>
            <person name="DeGroote M.A."/>
            <person name="Marola J.L."/>
            <person name="Buss S."/>
            <person name="Jones V."/>
            <person name="McNeil M.R."/>
            <person name="Freifeld A.G."/>
            <person name="Elaine Epperson L."/>
            <person name="Hasan N.A."/>
            <person name="Jackson M."/>
            <person name="Iwen P.C."/>
            <person name="Salfinger M."/>
            <person name="Strong M."/>
        </authorList>
    </citation>
    <scope>NUCLEOTIDE SEQUENCE [LARGE SCALE GENOMIC DNA]</scope>
    <source>
        <strain evidence="13 14">ATCC BAA-2683</strain>
    </source>
</reference>
<dbReference type="SMART" id="SM00331">
    <property type="entry name" value="PP2C_SIG"/>
    <property type="match status" value="1"/>
</dbReference>
<gene>
    <name evidence="13" type="primary">pstP_1</name>
    <name evidence="13" type="ORF">C1Y40_02454</name>
</gene>
<dbReference type="FunFam" id="3.60.40.10:FF:000002">
    <property type="entry name" value="Serine/threonine phosphatase stp"/>
    <property type="match status" value="1"/>
</dbReference>
<feature type="domain" description="PPM-type phosphatase" evidence="12">
    <location>
        <begin position="6"/>
        <end position="240"/>
    </location>
</feature>
<evidence type="ECO:0000259" key="12">
    <source>
        <dbReference type="PROSITE" id="PS51746"/>
    </source>
</evidence>
<dbReference type="AlphaFoldDB" id="A0A2S8BL20"/>
<evidence type="ECO:0000256" key="1">
    <source>
        <dbReference type="ARBA" id="ARBA00001936"/>
    </source>
</evidence>
<sequence>MSLLLRYVARSDVGSVRRNNEDSAYAGAHLLAVADGMSSWDGSLEAGAVASQLMIGALAPLDDDEAGGDLLSRLDEAVRQGNAAIAAHNVAEPEGQGGATTLTAILLAGDGLGLVHIGDSRAYLLRDGELTQITKDDTFVQTLVDEGRITPEEARNHPQRNLIMRAVDGRREIQPTLTMREALVGDRYLLCSDGLSDPVRDETIAEALQISDLTSSADRLIELALRGGGPDNVTVVVAEVVDNDHAAVAGQV</sequence>
<comment type="cofactor">
    <cofactor evidence="1">
        <name>Mn(2+)</name>
        <dbReference type="ChEBI" id="CHEBI:29035"/>
    </cofactor>
</comment>
<evidence type="ECO:0000256" key="10">
    <source>
        <dbReference type="ARBA" id="ARBA00077741"/>
    </source>
</evidence>
<dbReference type="PROSITE" id="PS51746">
    <property type="entry name" value="PPM_2"/>
    <property type="match status" value="1"/>
</dbReference>
<dbReference type="Pfam" id="PF13672">
    <property type="entry name" value="PP2C_2"/>
    <property type="match status" value="1"/>
</dbReference>
<evidence type="ECO:0000256" key="4">
    <source>
        <dbReference type="ARBA" id="ARBA00022801"/>
    </source>
</evidence>
<dbReference type="GO" id="GO:0046872">
    <property type="term" value="F:metal ion binding"/>
    <property type="evidence" value="ECO:0007669"/>
    <property type="project" value="UniProtKB-KW"/>
</dbReference>
<comment type="caution">
    <text evidence="13">The sequence shown here is derived from an EMBL/GenBank/DDBJ whole genome shotgun (WGS) entry which is preliminary data.</text>
</comment>
<dbReference type="GO" id="GO:0004722">
    <property type="term" value="F:protein serine/threonine phosphatase activity"/>
    <property type="evidence" value="ECO:0007669"/>
    <property type="project" value="UniProtKB-EC"/>
</dbReference>
<evidence type="ECO:0000256" key="9">
    <source>
        <dbReference type="ARBA" id="ARBA00071184"/>
    </source>
</evidence>
<keyword evidence="3" id="KW-0479">Metal-binding</keyword>
<dbReference type="SUPFAM" id="SSF81606">
    <property type="entry name" value="PP2C-like"/>
    <property type="match status" value="1"/>
</dbReference>
<keyword evidence="4 13" id="KW-0378">Hydrolase</keyword>
<dbReference type="InterPro" id="IPR001932">
    <property type="entry name" value="PPM-type_phosphatase-like_dom"/>
</dbReference>
<accession>A0A2S8BL20</accession>
<organism evidence="13 14">
    <name type="scientific">Mycobacterium talmoniae</name>
    <dbReference type="NCBI Taxonomy" id="1858794"/>
    <lineage>
        <taxon>Bacteria</taxon>
        <taxon>Bacillati</taxon>
        <taxon>Actinomycetota</taxon>
        <taxon>Actinomycetes</taxon>
        <taxon>Mycobacteriales</taxon>
        <taxon>Mycobacteriaceae</taxon>
        <taxon>Mycobacterium</taxon>
    </lineage>
</organism>
<name>A0A2S8BL20_9MYCO</name>
<comment type="catalytic activity">
    <reaction evidence="7">
        <text>O-phospho-L-seryl-[protein] + H2O = L-seryl-[protein] + phosphate</text>
        <dbReference type="Rhea" id="RHEA:20629"/>
        <dbReference type="Rhea" id="RHEA-COMP:9863"/>
        <dbReference type="Rhea" id="RHEA-COMP:11604"/>
        <dbReference type="ChEBI" id="CHEBI:15377"/>
        <dbReference type="ChEBI" id="CHEBI:29999"/>
        <dbReference type="ChEBI" id="CHEBI:43474"/>
        <dbReference type="ChEBI" id="CHEBI:83421"/>
        <dbReference type="EC" id="3.1.3.16"/>
    </reaction>
</comment>
<evidence type="ECO:0000313" key="13">
    <source>
        <dbReference type="EMBL" id="PQM47377.1"/>
    </source>
</evidence>
<evidence type="ECO:0000256" key="5">
    <source>
        <dbReference type="ARBA" id="ARBA00022912"/>
    </source>
</evidence>
<keyword evidence="6" id="KW-0464">Manganese</keyword>
<evidence type="ECO:0000313" key="14">
    <source>
        <dbReference type="Proteomes" id="UP000238296"/>
    </source>
</evidence>
<evidence type="ECO:0000256" key="2">
    <source>
        <dbReference type="ARBA" id="ARBA00013081"/>
    </source>
</evidence>
<evidence type="ECO:0000256" key="6">
    <source>
        <dbReference type="ARBA" id="ARBA00023211"/>
    </source>
</evidence>
<protein>
    <recommendedName>
        <fullName evidence="9">Serine/threonine protein phosphatase PstP</fullName>
        <ecNumber evidence="2">3.1.3.16</ecNumber>
    </recommendedName>
    <alternativeName>
        <fullName evidence="11">Mycobacterial Ser/Thr phosphatase</fullName>
    </alternativeName>
    <alternativeName>
        <fullName evidence="10">PP2C-family Ser/Thr phosphatase</fullName>
    </alternativeName>
</protein>
<evidence type="ECO:0000256" key="7">
    <source>
        <dbReference type="ARBA" id="ARBA00047761"/>
    </source>
</evidence>
<dbReference type="Gene3D" id="3.60.40.10">
    <property type="entry name" value="PPM-type phosphatase domain"/>
    <property type="match status" value="1"/>
</dbReference>
<proteinExistence type="predicted"/>
<dbReference type="EC" id="3.1.3.16" evidence="2"/>
<dbReference type="Proteomes" id="UP000238296">
    <property type="component" value="Unassembled WGS sequence"/>
</dbReference>
<dbReference type="SMART" id="SM00332">
    <property type="entry name" value="PP2Cc"/>
    <property type="match status" value="1"/>
</dbReference>
<keyword evidence="5" id="KW-0904">Protein phosphatase</keyword>
<dbReference type="EMBL" id="PPEA01000348">
    <property type="protein sequence ID" value="PQM47377.1"/>
    <property type="molecule type" value="Genomic_DNA"/>
</dbReference>